<keyword evidence="3" id="KW-0436">Ligase</keyword>
<evidence type="ECO:0000259" key="10">
    <source>
        <dbReference type="PROSITE" id="PS50862"/>
    </source>
</evidence>
<dbReference type="EMBL" id="JAIWYP010000003">
    <property type="protein sequence ID" value="KAH3854476.1"/>
    <property type="molecule type" value="Genomic_DNA"/>
</dbReference>
<feature type="binding site" evidence="8">
    <location>
        <position position="396"/>
    </location>
    <ligand>
        <name>L-serine</name>
        <dbReference type="ChEBI" id="CHEBI:33384"/>
    </ligand>
</feature>
<feature type="site" description="Important for serine binding" evidence="8">
    <location>
        <position position="398"/>
    </location>
</feature>
<evidence type="ECO:0000256" key="4">
    <source>
        <dbReference type="ARBA" id="ARBA00022741"/>
    </source>
</evidence>
<dbReference type="AlphaFoldDB" id="A0A9D4R467"/>
<reference evidence="11" key="2">
    <citation type="submission" date="2020-11" db="EMBL/GenBank/DDBJ databases">
        <authorList>
            <person name="McCartney M.A."/>
            <person name="Auch B."/>
            <person name="Kono T."/>
            <person name="Mallez S."/>
            <person name="Becker A."/>
            <person name="Gohl D.M."/>
            <person name="Silverstein K.A.T."/>
            <person name="Koren S."/>
            <person name="Bechman K.B."/>
            <person name="Herman A."/>
            <person name="Abrahante J.E."/>
            <person name="Garbe J."/>
        </authorList>
    </citation>
    <scope>NUCLEOTIDE SEQUENCE</scope>
    <source>
        <strain evidence="11">Duluth1</strain>
        <tissue evidence="11">Whole animal</tissue>
    </source>
</reference>
<proteinExistence type="inferred from homology"/>
<protein>
    <recommendedName>
        <fullName evidence="2">serine--tRNA ligase</fullName>
        <ecNumber evidence="2">6.1.1.11</ecNumber>
    </recommendedName>
    <alternativeName>
        <fullName evidence="7">Seryl-tRNA synthetase</fullName>
    </alternativeName>
</protein>
<evidence type="ECO:0000256" key="8">
    <source>
        <dbReference type="PIRSR" id="PIRSR001529-1"/>
    </source>
</evidence>
<feature type="binding site" evidence="9">
    <location>
        <begin position="363"/>
        <end position="366"/>
    </location>
    <ligand>
        <name>ATP</name>
        <dbReference type="ChEBI" id="CHEBI:30616"/>
    </ligand>
</feature>
<dbReference type="PANTHER" id="PTHR11778">
    <property type="entry name" value="SERYL-TRNA SYNTHETASE"/>
    <property type="match status" value="1"/>
</dbReference>
<evidence type="ECO:0000256" key="1">
    <source>
        <dbReference type="ARBA" id="ARBA00010728"/>
    </source>
</evidence>
<comment type="similarity">
    <text evidence="1">Belongs to the class-II aminoacyl-tRNA synthetase family. Type-1 seryl-tRNA synthetase subfamily.</text>
</comment>
<accession>A0A9D4R467</accession>
<evidence type="ECO:0000256" key="7">
    <source>
        <dbReference type="ARBA" id="ARBA00031113"/>
    </source>
</evidence>
<keyword evidence="12" id="KW-1185">Reference proteome</keyword>
<feature type="domain" description="Aminoacyl-transfer RNA synthetases class-II family profile" evidence="10">
    <location>
        <begin position="192"/>
        <end position="423"/>
    </location>
</feature>
<evidence type="ECO:0000256" key="9">
    <source>
        <dbReference type="PIRSR" id="PIRSR001529-2"/>
    </source>
</evidence>
<keyword evidence="5 9" id="KW-0067">ATP-binding</keyword>
<feature type="binding site" evidence="9">
    <location>
        <begin position="274"/>
        <end position="276"/>
    </location>
    <ligand>
        <name>ATP</name>
        <dbReference type="ChEBI" id="CHEBI:30616"/>
    </ligand>
</feature>
<organism evidence="11 12">
    <name type="scientific">Dreissena polymorpha</name>
    <name type="common">Zebra mussel</name>
    <name type="synonym">Mytilus polymorpha</name>
    <dbReference type="NCBI Taxonomy" id="45954"/>
    <lineage>
        <taxon>Eukaryota</taxon>
        <taxon>Metazoa</taxon>
        <taxon>Spiralia</taxon>
        <taxon>Lophotrochozoa</taxon>
        <taxon>Mollusca</taxon>
        <taxon>Bivalvia</taxon>
        <taxon>Autobranchia</taxon>
        <taxon>Heteroconchia</taxon>
        <taxon>Euheterodonta</taxon>
        <taxon>Imparidentia</taxon>
        <taxon>Neoheterodontei</taxon>
        <taxon>Myida</taxon>
        <taxon>Dreissenoidea</taxon>
        <taxon>Dreissenidae</taxon>
        <taxon>Dreissena</taxon>
    </lineage>
</organism>
<dbReference type="OrthoDB" id="10264585at2759"/>
<dbReference type="InterPro" id="IPR045864">
    <property type="entry name" value="aa-tRNA-synth_II/BPL/LPL"/>
</dbReference>
<name>A0A9D4R467_DREPO</name>
<dbReference type="InterPro" id="IPR002314">
    <property type="entry name" value="aa-tRNA-synt_IIb"/>
</dbReference>
<evidence type="ECO:0000256" key="2">
    <source>
        <dbReference type="ARBA" id="ARBA00012840"/>
    </source>
</evidence>
<dbReference type="GO" id="GO:0005524">
    <property type="term" value="F:ATP binding"/>
    <property type="evidence" value="ECO:0007669"/>
    <property type="project" value="UniProtKB-KW"/>
</dbReference>
<evidence type="ECO:0000313" key="12">
    <source>
        <dbReference type="Proteomes" id="UP000828390"/>
    </source>
</evidence>
<keyword evidence="6" id="KW-0030">Aminoacyl-tRNA synthetase</keyword>
<dbReference type="PIRSF" id="PIRSF001529">
    <property type="entry name" value="Ser-tRNA-synth_IIa"/>
    <property type="match status" value="1"/>
</dbReference>
<dbReference type="PRINTS" id="PR00981">
    <property type="entry name" value="TRNASYNTHSER"/>
</dbReference>
<dbReference type="GO" id="GO:0004828">
    <property type="term" value="F:serine-tRNA ligase activity"/>
    <property type="evidence" value="ECO:0007669"/>
    <property type="project" value="UniProtKB-EC"/>
</dbReference>
<dbReference type="Pfam" id="PF00587">
    <property type="entry name" value="tRNA-synt_2b"/>
    <property type="match status" value="1"/>
</dbReference>
<feature type="binding site" evidence="9">
    <location>
        <begin position="289"/>
        <end position="292"/>
    </location>
    <ligand>
        <name>ATP</name>
        <dbReference type="ChEBI" id="CHEBI:30616"/>
    </ligand>
</feature>
<dbReference type="PROSITE" id="PS50862">
    <property type="entry name" value="AA_TRNA_LIGASE_II"/>
    <property type="match status" value="1"/>
</dbReference>
<keyword evidence="4" id="KW-0547">Nucleotide-binding</keyword>
<dbReference type="EC" id="6.1.1.11" evidence="2"/>
<dbReference type="FunFam" id="3.30.930.10:FF:000078">
    <property type="entry name" value="Seryl-tRNA synthetase"/>
    <property type="match status" value="1"/>
</dbReference>
<dbReference type="InterPro" id="IPR002317">
    <property type="entry name" value="Ser-tRNA-ligase_type_1"/>
</dbReference>
<reference evidence="11" key="1">
    <citation type="journal article" date="2019" name="bioRxiv">
        <title>The Genome of the Zebra Mussel, Dreissena polymorpha: A Resource for Invasive Species Research.</title>
        <authorList>
            <person name="McCartney M.A."/>
            <person name="Auch B."/>
            <person name="Kono T."/>
            <person name="Mallez S."/>
            <person name="Zhang Y."/>
            <person name="Obille A."/>
            <person name="Becker A."/>
            <person name="Abrahante J.E."/>
            <person name="Garbe J."/>
            <person name="Badalamenti J.P."/>
            <person name="Herman A."/>
            <person name="Mangelson H."/>
            <person name="Liachko I."/>
            <person name="Sullivan S."/>
            <person name="Sone E.D."/>
            <person name="Koren S."/>
            <person name="Silverstein K.A.T."/>
            <person name="Beckman K.B."/>
            <person name="Gohl D.M."/>
        </authorList>
    </citation>
    <scope>NUCLEOTIDE SEQUENCE</scope>
    <source>
        <strain evidence="11">Duluth1</strain>
        <tissue evidence="11">Whole animal</tissue>
    </source>
</reference>
<evidence type="ECO:0000313" key="11">
    <source>
        <dbReference type="EMBL" id="KAH3854476.1"/>
    </source>
</evidence>
<feature type="binding site" evidence="8">
    <location>
        <position position="274"/>
    </location>
    <ligand>
        <name>L-serine</name>
        <dbReference type="ChEBI" id="CHEBI:33384"/>
    </ligand>
</feature>
<evidence type="ECO:0000256" key="3">
    <source>
        <dbReference type="ARBA" id="ARBA00022598"/>
    </source>
</evidence>
<dbReference type="SUPFAM" id="SSF55681">
    <property type="entry name" value="Class II aaRS and biotin synthetases"/>
    <property type="match status" value="1"/>
</dbReference>
<dbReference type="Gene3D" id="3.30.930.10">
    <property type="entry name" value="Bira Bifunctional Protein, Domain 2"/>
    <property type="match status" value="1"/>
</dbReference>
<gene>
    <name evidence="11" type="ORF">DPMN_097018</name>
</gene>
<feature type="binding site" evidence="8">
    <location>
        <position position="243"/>
    </location>
    <ligand>
        <name>L-serine</name>
        <dbReference type="ChEBI" id="CHEBI:33384"/>
    </ligand>
</feature>
<dbReference type="GO" id="GO:0006434">
    <property type="term" value="P:seryl-tRNA aminoacylation"/>
    <property type="evidence" value="ECO:0007669"/>
    <property type="project" value="InterPro"/>
</dbReference>
<sequence length="456" mass="51827">MMMRKVIQTGFFTWSKINTLHLQLRGIATTPVRYLSNQRTDTWQNNFQLQDADLDLDNLLDARNRDTIRDNITRRKGVGDIDRVIDLWKQYSTEIDMSRKEDFRQQFLSAAREIPNLSHPHSPVGDEHMSRQVELFNKPKSVSWPLKSVVELGQQLGMLRISNVSMTTGPSTYYFTDKLARMEYALVKYSVDHLLKMGFELVSVPDLLRPEIIEGCGFKTTGEVAQVYMLDPSRHDNLCLAGTAEMPLAGLLAGGTLDFEELPKKFMAVSRCYRAETSHAENELGIYRVHQFTKVEMFAVASSETMEEGNELLMQLLDIEKTLFGQLGLHYRVLDMSTAELGAPAHRKFDMEAWMPTKQFWGEISSASNCTDYQSRRLHLRYKSPLGQLKHCTTVNGTACAVPRTIIALLETHQNEDGSVSVPEGLRPYMGGDSVIRASDQGPKLTWIKDHKRSVQ</sequence>
<dbReference type="Proteomes" id="UP000828390">
    <property type="component" value="Unassembled WGS sequence"/>
</dbReference>
<evidence type="ECO:0000256" key="5">
    <source>
        <dbReference type="ARBA" id="ARBA00022840"/>
    </source>
</evidence>
<comment type="caution">
    <text evidence="11">The sequence shown here is derived from an EMBL/GenBank/DDBJ whole genome shotgun (WGS) entry which is preliminary data.</text>
</comment>
<dbReference type="InterPro" id="IPR006195">
    <property type="entry name" value="aa-tRNA-synth_II"/>
</dbReference>
<feature type="binding site" evidence="8">
    <location>
        <position position="296"/>
    </location>
    <ligand>
        <name>L-serine</name>
        <dbReference type="ChEBI" id="CHEBI:33384"/>
    </ligand>
</feature>
<evidence type="ECO:0000256" key="6">
    <source>
        <dbReference type="ARBA" id="ARBA00023146"/>
    </source>
</evidence>